<accession>A0A0R0KQC3</accession>
<protein>
    <submittedName>
        <fullName evidence="1 2">Uncharacterized protein</fullName>
    </submittedName>
</protein>
<dbReference type="InParanoid" id="A0A0R0KQC3"/>
<proteinExistence type="predicted"/>
<reference evidence="2" key="2">
    <citation type="submission" date="2018-02" db="UniProtKB">
        <authorList>
            <consortium name="EnsemblPlants"/>
        </authorList>
    </citation>
    <scope>IDENTIFICATION</scope>
    <source>
        <strain evidence="2">Williams 82</strain>
    </source>
</reference>
<evidence type="ECO:0000313" key="1">
    <source>
        <dbReference type="EMBL" id="KRH69196.1"/>
    </source>
</evidence>
<dbReference type="Proteomes" id="UP000008827">
    <property type="component" value="Chromosome 2"/>
</dbReference>
<name>A0A0R0KQC3_SOYBN</name>
<organism evidence="1">
    <name type="scientific">Glycine max</name>
    <name type="common">Soybean</name>
    <name type="synonym">Glycine hispida</name>
    <dbReference type="NCBI Taxonomy" id="3847"/>
    <lineage>
        <taxon>Eukaryota</taxon>
        <taxon>Viridiplantae</taxon>
        <taxon>Streptophyta</taxon>
        <taxon>Embryophyta</taxon>
        <taxon>Tracheophyta</taxon>
        <taxon>Spermatophyta</taxon>
        <taxon>Magnoliopsida</taxon>
        <taxon>eudicotyledons</taxon>
        <taxon>Gunneridae</taxon>
        <taxon>Pentapetalae</taxon>
        <taxon>rosids</taxon>
        <taxon>fabids</taxon>
        <taxon>Fabales</taxon>
        <taxon>Fabaceae</taxon>
        <taxon>Papilionoideae</taxon>
        <taxon>50 kb inversion clade</taxon>
        <taxon>NPAAA clade</taxon>
        <taxon>indigoferoid/millettioid clade</taxon>
        <taxon>Phaseoleae</taxon>
        <taxon>Glycine</taxon>
        <taxon>Glycine subgen. Soja</taxon>
    </lineage>
</organism>
<gene>
    <name evidence="1" type="ORF">GLYMA_02G010800</name>
</gene>
<sequence>MFKDNRFFKLWSQCHHSETKNLEIAVALNL</sequence>
<keyword evidence="3" id="KW-1185">Reference proteome</keyword>
<dbReference type="AlphaFoldDB" id="A0A0R0KQC3"/>
<evidence type="ECO:0000313" key="2">
    <source>
        <dbReference type="EnsemblPlants" id="KRH69196"/>
    </source>
</evidence>
<reference evidence="1 2" key="1">
    <citation type="journal article" date="2010" name="Nature">
        <title>Genome sequence of the palaeopolyploid soybean.</title>
        <authorList>
            <person name="Schmutz J."/>
            <person name="Cannon S.B."/>
            <person name="Schlueter J."/>
            <person name="Ma J."/>
            <person name="Mitros T."/>
            <person name="Nelson W."/>
            <person name="Hyten D.L."/>
            <person name="Song Q."/>
            <person name="Thelen J.J."/>
            <person name="Cheng J."/>
            <person name="Xu D."/>
            <person name="Hellsten U."/>
            <person name="May G.D."/>
            <person name="Yu Y."/>
            <person name="Sakurai T."/>
            <person name="Umezawa T."/>
            <person name="Bhattacharyya M.K."/>
            <person name="Sandhu D."/>
            <person name="Valliyodan B."/>
            <person name="Lindquist E."/>
            <person name="Peto M."/>
            <person name="Grant D."/>
            <person name="Shu S."/>
            <person name="Goodstein D."/>
            <person name="Barry K."/>
            <person name="Futrell-Griggs M."/>
            <person name="Abernathy B."/>
            <person name="Du J."/>
            <person name="Tian Z."/>
            <person name="Zhu L."/>
            <person name="Gill N."/>
            <person name="Joshi T."/>
            <person name="Libault M."/>
            <person name="Sethuraman A."/>
            <person name="Zhang X.-C."/>
            <person name="Shinozaki K."/>
            <person name="Nguyen H.T."/>
            <person name="Wing R.A."/>
            <person name="Cregan P."/>
            <person name="Specht J."/>
            <person name="Grimwood J."/>
            <person name="Rokhsar D."/>
            <person name="Stacey G."/>
            <person name="Shoemaker R.C."/>
            <person name="Jackson S.A."/>
        </authorList>
    </citation>
    <scope>NUCLEOTIDE SEQUENCE [LARGE SCALE GENOMIC DNA]</scope>
    <source>
        <strain evidence="2">cv. Williams 82</strain>
        <tissue evidence="1">Callus</tissue>
    </source>
</reference>
<dbReference type="EMBL" id="CM000835">
    <property type="protein sequence ID" value="KRH69196.1"/>
    <property type="molecule type" value="Genomic_DNA"/>
</dbReference>
<dbReference type="Gramene" id="KRH69196">
    <property type="protein sequence ID" value="KRH69196"/>
    <property type="gene ID" value="GLYMA_02G010800"/>
</dbReference>
<dbReference type="EnsemblPlants" id="KRH69196">
    <property type="protein sequence ID" value="KRH69196"/>
    <property type="gene ID" value="GLYMA_02G010800"/>
</dbReference>
<reference evidence="1" key="3">
    <citation type="submission" date="2018-07" db="EMBL/GenBank/DDBJ databases">
        <title>WGS assembly of Glycine max.</title>
        <authorList>
            <person name="Schmutz J."/>
            <person name="Cannon S."/>
            <person name="Schlueter J."/>
            <person name="Ma J."/>
            <person name="Mitros T."/>
            <person name="Nelson W."/>
            <person name="Hyten D."/>
            <person name="Song Q."/>
            <person name="Thelen J."/>
            <person name="Cheng J."/>
            <person name="Xu D."/>
            <person name="Hellsten U."/>
            <person name="May G."/>
            <person name="Yu Y."/>
            <person name="Sakurai T."/>
            <person name="Umezawa T."/>
            <person name="Bhattacharyya M."/>
            <person name="Sandhu D."/>
            <person name="Valliyodan B."/>
            <person name="Lindquist E."/>
            <person name="Peto M."/>
            <person name="Grant D."/>
            <person name="Shu S."/>
            <person name="Goodstein D."/>
            <person name="Barry K."/>
            <person name="Futrell-Griggs M."/>
            <person name="Abernathy B."/>
            <person name="Du J."/>
            <person name="Tian Z."/>
            <person name="Zhu L."/>
            <person name="Gill N."/>
            <person name="Joshi T."/>
            <person name="Libault M."/>
            <person name="Sethuraman A."/>
            <person name="Zhang X."/>
            <person name="Shinozaki K."/>
            <person name="Nguyen H."/>
            <person name="Wing R."/>
            <person name="Cregan P."/>
            <person name="Specht J."/>
            <person name="Grimwood J."/>
            <person name="Rokhsar D."/>
            <person name="Stacey G."/>
            <person name="Shoemaker R."/>
            <person name="Jackson S."/>
        </authorList>
    </citation>
    <scope>NUCLEOTIDE SEQUENCE</scope>
    <source>
        <tissue evidence="1">Callus</tissue>
    </source>
</reference>
<evidence type="ECO:0000313" key="3">
    <source>
        <dbReference type="Proteomes" id="UP000008827"/>
    </source>
</evidence>